<dbReference type="WBParaSite" id="RSKR_0000836000.1">
    <property type="protein sequence ID" value="RSKR_0000836000.1"/>
    <property type="gene ID" value="RSKR_0000836000"/>
</dbReference>
<protein>
    <submittedName>
        <fullName evidence="2">EF-hand domain-containing protein</fullName>
    </submittedName>
</protein>
<reference evidence="2" key="1">
    <citation type="submission" date="2016-11" db="UniProtKB">
        <authorList>
            <consortium name="WormBaseParasite"/>
        </authorList>
    </citation>
    <scope>IDENTIFICATION</scope>
    <source>
        <strain evidence="2">KR3021</strain>
    </source>
</reference>
<dbReference type="Proteomes" id="UP000095286">
    <property type="component" value="Unplaced"/>
</dbReference>
<proteinExistence type="predicted"/>
<organism evidence="1 2">
    <name type="scientific">Rhabditophanes sp. KR3021</name>
    <dbReference type="NCBI Taxonomy" id="114890"/>
    <lineage>
        <taxon>Eukaryota</taxon>
        <taxon>Metazoa</taxon>
        <taxon>Ecdysozoa</taxon>
        <taxon>Nematoda</taxon>
        <taxon>Chromadorea</taxon>
        <taxon>Rhabditida</taxon>
        <taxon>Tylenchina</taxon>
        <taxon>Panagrolaimomorpha</taxon>
        <taxon>Strongyloidoidea</taxon>
        <taxon>Alloionematidae</taxon>
        <taxon>Rhabditophanes</taxon>
    </lineage>
</organism>
<evidence type="ECO:0000313" key="1">
    <source>
        <dbReference type="Proteomes" id="UP000095286"/>
    </source>
</evidence>
<accession>A0AC35U6Z9</accession>
<evidence type="ECO:0000313" key="2">
    <source>
        <dbReference type="WBParaSite" id="RSKR_0000836000.1"/>
    </source>
</evidence>
<name>A0AC35U6Z9_9BILA</name>
<sequence length="410" mass="47672">MKHLLGVLGHLSILCALVVAPPPRNANRGAGEHPTQSVTENVTEQEDLNRYAFHYSKYLEKVVKILETDPQFRQKMATMSEQEMKEGKLADHFDVISDTVIHELTKEKLIELERLREMIAAQMKADGGAHNLQQPEHIDLDKWEHFGAEDLRKLILKTVADMDKVDEQRKENFKRYELEKQAKFDHETSMLAEEEKNKKIKEHEDAKKRHEEHEKLNHPGDRKQLEEVWEEKDKMDKDSFDPKTFFALHDINGDGYWNNEEIDALFQLELAKVYNDTNPDDDPREKIEEMYRMREHVVKQMDKNSDRLISLQEFLSDSEVNSSTPAPNEDWKDLAQQNVYTDEELKQFESEYAKENGWVDEKDITTLSTPAPTTTTPLPAANSNQQPNDVNIHPQQANVDNNRVDPMMGI</sequence>